<dbReference type="RefSeq" id="WP_258854924.1">
    <property type="nucleotide sequence ID" value="NZ_JANUGV010000001.1"/>
</dbReference>
<dbReference type="EMBL" id="JANUGV010000001">
    <property type="protein sequence ID" value="MCS0607165.1"/>
    <property type="molecule type" value="Genomic_DNA"/>
</dbReference>
<reference evidence="2 3" key="1">
    <citation type="submission" date="2022-08" db="EMBL/GenBank/DDBJ databases">
        <title>Reclassification of Massilia species as members of the genera Telluria, Duganella, Pseudoduganella, Mokoshia gen. nov. and Zemynaea gen. nov. using orthogonal and non-orthogonal genome-based approaches.</title>
        <authorList>
            <person name="Bowman J.P."/>
        </authorList>
    </citation>
    <scope>NUCLEOTIDE SEQUENCE [LARGE SCALE GENOMIC DNA]</scope>
    <source>
        <strain evidence="2 3">JCM 31607</strain>
    </source>
</reference>
<accession>A0ABT2BF71</accession>
<evidence type="ECO:0000313" key="3">
    <source>
        <dbReference type="Proteomes" id="UP001205861"/>
    </source>
</evidence>
<evidence type="ECO:0000256" key="1">
    <source>
        <dbReference type="SAM" id="MobiDB-lite"/>
    </source>
</evidence>
<feature type="region of interest" description="Disordered" evidence="1">
    <location>
        <begin position="105"/>
        <end position="129"/>
    </location>
</feature>
<feature type="compositionally biased region" description="Low complexity" evidence="1">
    <location>
        <begin position="107"/>
        <end position="129"/>
    </location>
</feature>
<gene>
    <name evidence="2" type="ORF">NX773_03165</name>
</gene>
<proteinExistence type="predicted"/>
<protein>
    <submittedName>
        <fullName evidence="2">Uncharacterized protein</fullName>
    </submittedName>
</protein>
<dbReference type="Proteomes" id="UP001205861">
    <property type="component" value="Unassembled WGS sequence"/>
</dbReference>
<name>A0ABT2BF71_9BURK</name>
<keyword evidence="3" id="KW-1185">Reference proteome</keyword>
<evidence type="ECO:0000313" key="2">
    <source>
        <dbReference type="EMBL" id="MCS0607165.1"/>
    </source>
</evidence>
<comment type="caution">
    <text evidence="2">The sequence shown here is derived from an EMBL/GenBank/DDBJ whole genome shotgun (WGS) entry which is preliminary data.</text>
</comment>
<sequence length="129" mass="14516">MRARNGLRRWRIDAWHDGEKVLGEVELCVYRVPLNQTIRRATRGQDEMTGTSTRQRRSDVETAKAVARGVNILAVRNRSLAQHYMECMHVPPAVIARVLDDPASRRAPSAEQAISEAISPSSPARRSEE</sequence>
<organism evidence="2 3">
    <name type="scientific">Massilia solisilvae</name>
    <dbReference type="NCBI Taxonomy" id="1811225"/>
    <lineage>
        <taxon>Bacteria</taxon>
        <taxon>Pseudomonadati</taxon>
        <taxon>Pseudomonadota</taxon>
        <taxon>Betaproteobacteria</taxon>
        <taxon>Burkholderiales</taxon>
        <taxon>Oxalobacteraceae</taxon>
        <taxon>Telluria group</taxon>
        <taxon>Massilia</taxon>
    </lineage>
</organism>